<gene>
    <name evidence="2" type="ORF">FDT66_13415</name>
</gene>
<keyword evidence="3" id="KW-1185">Reference proteome</keyword>
<dbReference type="InterPro" id="IPR027372">
    <property type="entry name" value="Phytase-like_dom"/>
</dbReference>
<dbReference type="PROSITE" id="PS51257">
    <property type="entry name" value="PROKAR_LIPOPROTEIN"/>
    <property type="match status" value="1"/>
</dbReference>
<name>A0A5S3N0A9_9FLAO</name>
<dbReference type="RefSeq" id="WP_138537405.1">
    <property type="nucleotide sequence ID" value="NZ_VANR01000008.1"/>
</dbReference>
<dbReference type="Proteomes" id="UP000307140">
    <property type="component" value="Unassembled WGS sequence"/>
</dbReference>
<dbReference type="EMBL" id="VANR01000008">
    <property type="protein sequence ID" value="TMM28600.1"/>
    <property type="molecule type" value="Genomic_DNA"/>
</dbReference>
<evidence type="ECO:0000313" key="2">
    <source>
        <dbReference type="EMBL" id="TMM28600.1"/>
    </source>
</evidence>
<organism evidence="2 3">
    <name type="scientific">Polaribacter aestuariivivens</name>
    <dbReference type="NCBI Taxonomy" id="2304626"/>
    <lineage>
        <taxon>Bacteria</taxon>
        <taxon>Pseudomonadati</taxon>
        <taxon>Bacteroidota</taxon>
        <taxon>Flavobacteriia</taxon>
        <taxon>Flavobacteriales</taxon>
        <taxon>Flavobacteriaceae</taxon>
    </lineage>
</organism>
<dbReference type="AlphaFoldDB" id="A0A5S3N0A9"/>
<reference evidence="2 3" key="1">
    <citation type="submission" date="2019-05" db="EMBL/GenBank/DDBJ databases">
        <title>Polaribacter aestuariivivens sp. nov., isolated from a tidal flat.</title>
        <authorList>
            <person name="Yoon J.-H."/>
        </authorList>
    </citation>
    <scope>NUCLEOTIDE SEQUENCE [LARGE SCALE GENOMIC DNA]</scope>
    <source>
        <strain evidence="2 3">DBTF-3</strain>
    </source>
</reference>
<evidence type="ECO:0000313" key="3">
    <source>
        <dbReference type="Proteomes" id="UP000307140"/>
    </source>
</evidence>
<accession>A0A5S3N0A9</accession>
<dbReference type="Pfam" id="PF13449">
    <property type="entry name" value="Phytase-like"/>
    <property type="match status" value="1"/>
</dbReference>
<evidence type="ECO:0000259" key="1">
    <source>
        <dbReference type="Pfam" id="PF13449"/>
    </source>
</evidence>
<protein>
    <submittedName>
        <fullName evidence="2">Esterase-like activity of phytase family protein</fullName>
    </submittedName>
</protein>
<proteinExistence type="predicted"/>
<comment type="caution">
    <text evidence="2">The sequence shown here is derived from an EMBL/GenBank/DDBJ whole genome shotgun (WGS) entry which is preliminary data.</text>
</comment>
<dbReference type="OrthoDB" id="9798539at2"/>
<feature type="domain" description="Phytase-like" evidence="1">
    <location>
        <begin position="47"/>
        <end position="345"/>
    </location>
</feature>
<sequence length="363" mass="41563">MKLINKNLLFILCICFLQSCKNEKKATLHFLDEFVLQDSMEFKNTFIGGLSGVDYANNHYYFVIDDAKNPRYLKAKINLENSKIDTIILEDVIDLKDSTNTFYQNNYLDLESIFVDETTNEINFVSEGSVNYKKPPFVFSTNLKGSFLKKYLQPKTLRNEQNMKHNATFEASSKSYNNTGFWVAMEGVLKSDGVEPTFAETNSPIRITYFDNKTQNATKQFAYQLEKITKPAKGNINLNGVTAILEYEKNKFFIVERTYQNGYGSYGNIIRIFDAQVQENSSNILAIDSLINTNYIPLKKQLLFNFEDVKNELTDGIIDNIEGITFGPKLANGNKSLILVSDDNFQVYGKQLNQFILLEITNK</sequence>